<dbReference type="Proteomes" id="UP000000311">
    <property type="component" value="Unassembled WGS sequence"/>
</dbReference>
<gene>
    <name evidence="1" type="ORF">EAG_05794</name>
</gene>
<dbReference type="EMBL" id="GL440030">
    <property type="protein sequence ID" value="EFN66367.1"/>
    <property type="molecule type" value="Genomic_DNA"/>
</dbReference>
<proteinExistence type="predicted"/>
<dbReference type="InParanoid" id="E2AJM1"/>
<reference evidence="1 2" key="1">
    <citation type="journal article" date="2010" name="Science">
        <title>Genomic comparison of the ants Camponotus floridanus and Harpegnathos saltator.</title>
        <authorList>
            <person name="Bonasio R."/>
            <person name="Zhang G."/>
            <person name="Ye C."/>
            <person name="Mutti N.S."/>
            <person name="Fang X."/>
            <person name="Qin N."/>
            <person name="Donahue G."/>
            <person name="Yang P."/>
            <person name="Li Q."/>
            <person name="Li C."/>
            <person name="Zhang P."/>
            <person name="Huang Z."/>
            <person name="Berger S.L."/>
            <person name="Reinberg D."/>
            <person name="Wang J."/>
            <person name="Liebig J."/>
        </authorList>
    </citation>
    <scope>NUCLEOTIDE SEQUENCE [LARGE SCALE GENOMIC DNA]</scope>
    <source>
        <strain evidence="2">C129</strain>
    </source>
</reference>
<name>E2AJM1_CAMFO</name>
<accession>E2AJM1</accession>
<dbReference type="AlphaFoldDB" id="E2AJM1"/>
<evidence type="ECO:0000313" key="2">
    <source>
        <dbReference type="Proteomes" id="UP000000311"/>
    </source>
</evidence>
<evidence type="ECO:0000313" key="1">
    <source>
        <dbReference type="EMBL" id="EFN66367.1"/>
    </source>
</evidence>
<organism evidence="2">
    <name type="scientific">Camponotus floridanus</name>
    <name type="common">Florida carpenter ant</name>
    <dbReference type="NCBI Taxonomy" id="104421"/>
    <lineage>
        <taxon>Eukaryota</taxon>
        <taxon>Metazoa</taxon>
        <taxon>Ecdysozoa</taxon>
        <taxon>Arthropoda</taxon>
        <taxon>Hexapoda</taxon>
        <taxon>Insecta</taxon>
        <taxon>Pterygota</taxon>
        <taxon>Neoptera</taxon>
        <taxon>Endopterygota</taxon>
        <taxon>Hymenoptera</taxon>
        <taxon>Apocrita</taxon>
        <taxon>Aculeata</taxon>
        <taxon>Formicoidea</taxon>
        <taxon>Formicidae</taxon>
        <taxon>Formicinae</taxon>
        <taxon>Camponotus</taxon>
    </lineage>
</organism>
<feature type="non-terminal residue" evidence="1">
    <location>
        <position position="71"/>
    </location>
</feature>
<sequence>WALSGGILSMSKIDELLAWLRPVFPNLPKSYKTLLGTSDNINIINFRNGGQFWYKGIKDNLDGFILEEYLQ</sequence>
<feature type="non-terminal residue" evidence="1">
    <location>
        <position position="1"/>
    </location>
</feature>
<keyword evidence="2" id="KW-1185">Reference proteome</keyword>
<protein>
    <submittedName>
        <fullName evidence="1">Uncharacterized protein</fullName>
    </submittedName>
</protein>